<proteinExistence type="predicted"/>
<evidence type="ECO:0000256" key="1">
    <source>
        <dbReference type="SAM" id="SignalP"/>
    </source>
</evidence>
<accession>A0A2M3ZWA7</accession>
<sequence>MVFRFAPGRTPIVLLHVLVFTFPSSSLMNRQYSGDLRNPAKYLCSRNSSITRPGSSKHSATLAASAEQMCSSSWKRILSLNNSEHVA</sequence>
<feature type="signal peptide" evidence="1">
    <location>
        <begin position="1"/>
        <end position="26"/>
    </location>
</feature>
<reference evidence="2" key="1">
    <citation type="submission" date="2018-01" db="EMBL/GenBank/DDBJ databases">
        <title>An insight into the sialome of Amazonian anophelines.</title>
        <authorList>
            <person name="Ribeiro J.M."/>
            <person name="Scarpassa V."/>
            <person name="Calvo E."/>
        </authorList>
    </citation>
    <scope>NUCLEOTIDE SEQUENCE</scope>
    <source>
        <tissue evidence="2">Salivary glands</tissue>
    </source>
</reference>
<dbReference type="AlphaFoldDB" id="A0A2M3ZWA7"/>
<organism evidence="2">
    <name type="scientific">Anopheles braziliensis</name>
    <dbReference type="NCBI Taxonomy" id="58242"/>
    <lineage>
        <taxon>Eukaryota</taxon>
        <taxon>Metazoa</taxon>
        <taxon>Ecdysozoa</taxon>
        <taxon>Arthropoda</taxon>
        <taxon>Hexapoda</taxon>
        <taxon>Insecta</taxon>
        <taxon>Pterygota</taxon>
        <taxon>Neoptera</taxon>
        <taxon>Endopterygota</taxon>
        <taxon>Diptera</taxon>
        <taxon>Nematocera</taxon>
        <taxon>Culicoidea</taxon>
        <taxon>Culicidae</taxon>
        <taxon>Anophelinae</taxon>
        <taxon>Anopheles</taxon>
    </lineage>
</organism>
<protein>
    <submittedName>
        <fullName evidence="2">Putative secreted peptide</fullName>
    </submittedName>
</protein>
<name>A0A2M3ZWA7_9DIPT</name>
<evidence type="ECO:0000313" key="2">
    <source>
        <dbReference type="EMBL" id="MBW32789.1"/>
    </source>
</evidence>
<feature type="chain" id="PRO_5014843946" evidence="1">
    <location>
        <begin position="27"/>
        <end position="87"/>
    </location>
</feature>
<dbReference type="EMBL" id="GGFM01012038">
    <property type="protein sequence ID" value="MBW32789.1"/>
    <property type="molecule type" value="Transcribed_RNA"/>
</dbReference>
<keyword evidence="1" id="KW-0732">Signal</keyword>